<gene>
    <name evidence="6" type="ORF">TR113768</name>
</gene>
<dbReference type="EMBL" id="GEEE01012421">
    <property type="protein sequence ID" value="JAP50804.1"/>
    <property type="molecule type" value="Transcribed_RNA"/>
</dbReference>
<proteinExistence type="predicted"/>
<dbReference type="InterPro" id="IPR021893">
    <property type="entry name" value="ZMYM2-like_C"/>
</dbReference>
<accession>A0A0X3PG64</accession>
<name>A0A0X3PG64_SCHSO</name>
<reference evidence="6" key="1">
    <citation type="submission" date="2016-01" db="EMBL/GenBank/DDBJ databases">
        <title>Reference transcriptome for the parasite Schistocephalus solidus: insights into the molecular evolution of parasitism.</title>
        <authorList>
            <person name="Hebert F.O."/>
            <person name="Grambauer S."/>
            <person name="Barber I."/>
            <person name="Landry C.R."/>
            <person name="Aubin-Horth N."/>
        </authorList>
    </citation>
    <scope>NUCLEOTIDE SEQUENCE</scope>
</reference>
<feature type="non-terminal residue" evidence="6">
    <location>
        <position position="847"/>
    </location>
</feature>
<evidence type="ECO:0000256" key="1">
    <source>
        <dbReference type="ARBA" id="ARBA00022499"/>
    </source>
</evidence>
<protein>
    <submittedName>
        <fullName evidence="6">Uncharacterized protein KIAA1958</fullName>
    </submittedName>
</protein>
<evidence type="ECO:0000256" key="2">
    <source>
        <dbReference type="ARBA" id="ARBA00022553"/>
    </source>
</evidence>
<dbReference type="AlphaFoldDB" id="A0A0X3PG64"/>
<dbReference type="PANTHER" id="PTHR46963">
    <property type="entry name" value="SIMILAR TO RIKEN CDNA E130308A19"/>
    <property type="match status" value="1"/>
</dbReference>
<keyword evidence="2" id="KW-0597">Phosphoprotein</keyword>
<evidence type="ECO:0000256" key="4">
    <source>
        <dbReference type="SAM" id="MobiDB-lite"/>
    </source>
</evidence>
<dbReference type="PANTHER" id="PTHR46963:SF2">
    <property type="match status" value="1"/>
</dbReference>
<feature type="region of interest" description="Disordered" evidence="4">
    <location>
        <begin position="234"/>
        <end position="253"/>
    </location>
</feature>
<organism evidence="6">
    <name type="scientific">Schistocephalus solidus</name>
    <name type="common">Tapeworm</name>
    <dbReference type="NCBI Taxonomy" id="70667"/>
    <lineage>
        <taxon>Eukaryota</taxon>
        <taxon>Metazoa</taxon>
        <taxon>Spiralia</taxon>
        <taxon>Lophotrochozoa</taxon>
        <taxon>Platyhelminthes</taxon>
        <taxon>Cestoda</taxon>
        <taxon>Eucestoda</taxon>
        <taxon>Diphyllobothriidea</taxon>
        <taxon>Diphyllobothriidae</taxon>
        <taxon>Schistocephalus</taxon>
    </lineage>
</organism>
<evidence type="ECO:0000256" key="3">
    <source>
        <dbReference type="ARBA" id="ARBA00022843"/>
    </source>
</evidence>
<feature type="domain" description="ZMYM2-like/QRICH1 C-terminal" evidence="5">
    <location>
        <begin position="284"/>
        <end position="428"/>
    </location>
</feature>
<sequence length="847" mass="91298">MASDLAIESEPTVSREPNMPQFSASVTVHANLSQPDFTGDVGYLCSDISYFQVLPTTAGSPGHLSLLKEEGTEERVSMVPVTISQDRDIEQQEVPDVRFQLTSSVDSIEGQGVMGHNDELPFKDTGAPTSTELPTTLSVFDDSLAAAMEALAQASQVNRSFITDAGRLMEGDLGGTFRPDTSIACPVTTSSSSSSSASAFSPSQFSALPDRGLLQSMPTTDATDADAATVTPAPVAFQGEERQRPDQSTGTANLINVPTSLSLRDGANRRVLMRPYFEKAVVDLLWASGELGPSNPQALLLAMWFYVSRHLGIGCRSDHARLLYGNLSIEVDPQTGSKHVHFVHPVHFGDQTAKLSQPPSHDRILHALPGQPERCPVALFEAFCARRPTSAKLPDSPFYLQPDRNAHGSIWYLRSALGKNKIGSMLNAALQRVGLPIPRHVGFSRFCDALASVVLRNMREATCRQLVDLVTATNDDAAAAAAAAGGDNGRMEQIAHLAASLTASAVYRGSRIGEHLKALWENKRPPSPPFEPVAAVETSHTFAPVVPSVSNSSQQLLTSPQTRPMCALMTVQSPFGQEMLVPVQVALSTCPPLVNFPTVPNSLEQHHHNPQIHFADETAQMVFHGNSLLPSPKAQEPEGAVRLDLVDIEALVPPSHPRSVSVDVTCNDVPFSPCDVQIDCCKTCVSSSRSAKLELRELLELVMTAAPDPDSISGALSVTVSPPRSPSGLITQLLWRACALDDRGPWLLSFSMWWMLQHYFGIGSRVHHVRLKWHHLRLVENVTDPMTGAPCEALEYVGPPEFSTVRSLALLESHQAGGEICQRVYPSSGWAEPEISVAAMIAGGSLG</sequence>
<keyword evidence="1" id="KW-1017">Isopeptide bond</keyword>
<keyword evidence="3" id="KW-0832">Ubl conjugation</keyword>
<evidence type="ECO:0000313" key="6">
    <source>
        <dbReference type="EMBL" id="JAP50804.1"/>
    </source>
</evidence>
<dbReference type="InterPro" id="IPR042838">
    <property type="entry name" value="KIAA1958"/>
</dbReference>
<evidence type="ECO:0000259" key="5">
    <source>
        <dbReference type="Pfam" id="PF12012"/>
    </source>
</evidence>
<dbReference type="Pfam" id="PF12012">
    <property type="entry name" value="DUF3504"/>
    <property type="match status" value="1"/>
</dbReference>